<comment type="caution">
    <text evidence="5">The sequence shown here is derived from an EMBL/GenBank/DDBJ whole genome shotgun (WGS) entry which is preliminary data.</text>
</comment>
<dbReference type="InterPro" id="IPR032867">
    <property type="entry name" value="DYW_dom"/>
</dbReference>
<evidence type="ECO:0000256" key="1">
    <source>
        <dbReference type="ARBA" id="ARBA00006643"/>
    </source>
</evidence>
<dbReference type="InterPro" id="IPR046848">
    <property type="entry name" value="E_motif"/>
</dbReference>
<dbReference type="Pfam" id="PF13041">
    <property type="entry name" value="PPR_2"/>
    <property type="match status" value="4"/>
</dbReference>
<keyword evidence="6" id="KW-1185">Reference proteome</keyword>
<name>A0ABQ9NED1_HEVBR</name>
<evidence type="ECO:0000256" key="3">
    <source>
        <dbReference type="PROSITE-ProRule" id="PRU00708"/>
    </source>
</evidence>
<dbReference type="InterPro" id="IPR011990">
    <property type="entry name" value="TPR-like_helical_dom_sf"/>
</dbReference>
<reference evidence="5" key="1">
    <citation type="journal article" date="2023" name="Plant Biotechnol. J.">
        <title>Chromosome-level wild Hevea brasiliensis genome provides new tools for genomic-assisted breeding and valuable loci to elevate rubber yield.</title>
        <authorList>
            <person name="Cheng H."/>
            <person name="Song X."/>
            <person name="Hu Y."/>
            <person name="Wu T."/>
            <person name="Yang Q."/>
            <person name="An Z."/>
            <person name="Feng S."/>
            <person name="Deng Z."/>
            <person name="Wu W."/>
            <person name="Zeng X."/>
            <person name="Tu M."/>
            <person name="Wang X."/>
            <person name="Huang H."/>
        </authorList>
    </citation>
    <scope>NUCLEOTIDE SEQUENCE</scope>
    <source>
        <strain evidence="5">MT/VB/25A 57/8</strain>
    </source>
</reference>
<sequence length="820" mass="92235">MKLPFRKIPLKNLASLTLAASQPSNCSHPNVKICIDARIIKTGFDPNTSRSNYRVKNLIESGQLSEARQLFDQMPHKNTVSTNMMILGFVKAGNLFIARQLFDSMVERTAVTYTILIGGYSHCDQFREAFELFVDMHGGDTRPDYVTFVTLLSGCNDPQMVKGLFQLHSLVVKLGHDLALKVCNSLVDSYCKTHRSDLAYQFFKEMPERDSVTYNALIAGYAKEGLNEEAIKLFMEMQSLGLDVSDFTFQAVLGAGIGLDGIAFGQQVHGYSVKTNLVWNVFVGNSLLDFYSKHDCINEARKLFYKMPELDGVSYNVMITAYAWIGKVKESIDLFRELQFTKFNRTNFPFATMLSIAANTLDLQMGKQLHSQTIVTAADSEVLVANSLVDMYAKCGQYEEAERIFVKLSSRSTVPWTAMISANVQKGRLEEGLKFFSEMRRANVSADQATFASVLKASANVASISLGKQLHSCIIRSGFMSNVYSGSALVDMYAKCGSVKDAIQTFEEMPERNVVSWNALITAYAQNGDGEATLRSFEEMVRSGYQPDSVSFLCVLSACSHCGLVKEGLRYFNSMTKVYKLVPKREHYTSIVDVLCRSGQFDKAEKLMTQMPFEPDEIMWSSVLNSCKIHKNHDLAKRAAQQLFNMEVRDASPYVTMSNILAAAGQWDSVRKVKKEMRERGLKKVPAYSWVEIKHKVHVFSANDKCHPQMKEIMLKIDVLSEQMEREGYMPDTSCALHNVDEDVKVESLKYHSERIAIAFALINTPEGSPILVMKNLRACADCHAAIKVISKIVGREITVRDSSRFHHFRDGICSCRDYW</sequence>
<feature type="repeat" description="PPR" evidence="3">
    <location>
        <begin position="109"/>
        <end position="143"/>
    </location>
</feature>
<feature type="repeat" description="PPR" evidence="3">
    <location>
        <begin position="179"/>
        <end position="209"/>
    </location>
</feature>
<evidence type="ECO:0000259" key="4">
    <source>
        <dbReference type="Pfam" id="PF14432"/>
    </source>
</evidence>
<feature type="repeat" description="PPR" evidence="3">
    <location>
        <begin position="513"/>
        <end position="547"/>
    </location>
</feature>
<evidence type="ECO:0000313" key="5">
    <source>
        <dbReference type="EMBL" id="KAJ9189773.1"/>
    </source>
</evidence>
<feature type="repeat" description="PPR" evidence="3">
    <location>
        <begin position="650"/>
        <end position="684"/>
    </location>
</feature>
<dbReference type="PROSITE" id="PS51375">
    <property type="entry name" value="PPR"/>
    <property type="match status" value="8"/>
</dbReference>
<keyword evidence="2" id="KW-0677">Repeat</keyword>
<evidence type="ECO:0000313" key="6">
    <source>
        <dbReference type="Proteomes" id="UP001174677"/>
    </source>
</evidence>
<dbReference type="Gene3D" id="1.25.40.10">
    <property type="entry name" value="Tetratricopeptide repeat domain"/>
    <property type="match status" value="6"/>
</dbReference>
<dbReference type="EMBL" id="JARPOI010000001">
    <property type="protein sequence ID" value="KAJ9189773.1"/>
    <property type="molecule type" value="Genomic_DNA"/>
</dbReference>
<dbReference type="InterPro" id="IPR046960">
    <property type="entry name" value="PPR_At4g14850-like_plant"/>
</dbReference>
<organism evidence="5 6">
    <name type="scientific">Hevea brasiliensis</name>
    <name type="common">Para rubber tree</name>
    <name type="synonym">Siphonia brasiliensis</name>
    <dbReference type="NCBI Taxonomy" id="3981"/>
    <lineage>
        <taxon>Eukaryota</taxon>
        <taxon>Viridiplantae</taxon>
        <taxon>Streptophyta</taxon>
        <taxon>Embryophyta</taxon>
        <taxon>Tracheophyta</taxon>
        <taxon>Spermatophyta</taxon>
        <taxon>Magnoliopsida</taxon>
        <taxon>eudicotyledons</taxon>
        <taxon>Gunneridae</taxon>
        <taxon>Pentapetalae</taxon>
        <taxon>rosids</taxon>
        <taxon>fabids</taxon>
        <taxon>Malpighiales</taxon>
        <taxon>Euphorbiaceae</taxon>
        <taxon>Crotonoideae</taxon>
        <taxon>Micrandreae</taxon>
        <taxon>Hevea</taxon>
    </lineage>
</organism>
<feature type="repeat" description="PPR" evidence="3">
    <location>
        <begin position="311"/>
        <end position="345"/>
    </location>
</feature>
<dbReference type="NCBIfam" id="TIGR00756">
    <property type="entry name" value="PPR"/>
    <property type="match status" value="8"/>
</dbReference>
<comment type="similarity">
    <text evidence="1">Belongs to the PPR family. PCMP-H subfamily.</text>
</comment>
<feature type="repeat" description="PPR" evidence="3">
    <location>
        <begin position="210"/>
        <end position="244"/>
    </location>
</feature>
<dbReference type="Proteomes" id="UP001174677">
    <property type="component" value="Chromosome 1"/>
</dbReference>
<dbReference type="Pfam" id="PF14432">
    <property type="entry name" value="DYW_deaminase"/>
    <property type="match status" value="1"/>
</dbReference>
<feature type="repeat" description="PPR" evidence="3">
    <location>
        <begin position="482"/>
        <end position="512"/>
    </location>
</feature>
<proteinExistence type="inferred from homology"/>
<evidence type="ECO:0000256" key="2">
    <source>
        <dbReference type="ARBA" id="ARBA00022737"/>
    </source>
</evidence>
<feature type="domain" description="DYW" evidence="4">
    <location>
        <begin position="728"/>
        <end position="820"/>
    </location>
</feature>
<protein>
    <recommendedName>
        <fullName evidence="4">DYW domain-containing protein</fullName>
    </recommendedName>
</protein>
<gene>
    <name evidence="5" type="ORF">P3X46_001027</name>
</gene>
<dbReference type="PANTHER" id="PTHR47926">
    <property type="entry name" value="PENTATRICOPEPTIDE REPEAT-CONTAINING PROTEIN"/>
    <property type="match status" value="1"/>
</dbReference>
<dbReference type="Pfam" id="PF20431">
    <property type="entry name" value="E_motif"/>
    <property type="match status" value="1"/>
</dbReference>
<accession>A0ABQ9NED1</accession>
<dbReference type="InterPro" id="IPR002885">
    <property type="entry name" value="PPR_rpt"/>
</dbReference>
<feature type="repeat" description="PPR" evidence="3">
    <location>
        <begin position="412"/>
        <end position="446"/>
    </location>
</feature>
<dbReference type="Pfam" id="PF01535">
    <property type="entry name" value="PPR"/>
    <property type="match status" value="6"/>
</dbReference>
<dbReference type="PANTHER" id="PTHR47926:SF475">
    <property type="entry name" value="DYW DOMAIN-CONTAINING PROTEIN"/>
    <property type="match status" value="1"/>
</dbReference>